<dbReference type="Pfam" id="PF17919">
    <property type="entry name" value="RT_RNaseH_2"/>
    <property type="match status" value="1"/>
</dbReference>
<dbReference type="STRING" id="67767.A0A0J7KF98"/>
<dbReference type="EMBL" id="LBMM01008360">
    <property type="protein sequence ID" value="KMQ88942.1"/>
    <property type="molecule type" value="Genomic_DNA"/>
</dbReference>
<keyword evidence="6" id="KW-0511">Multifunctional enzyme</keyword>
<dbReference type="CDD" id="cd01647">
    <property type="entry name" value="RT_LTR"/>
    <property type="match status" value="1"/>
</dbReference>
<evidence type="ECO:0000256" key="4">
    <source>
        <dbReference type="ARBA" id="ARBA00022722"/>
    </source>
</evidence>
<dbReference type="InterPro" id="IPR000477">
    <property type="entry name" value="RT_dom"/>
</dbReference>
<keyword evidence="2" id="KW-0808">Transferase</keyword>
<evidence type="ECO:0000256" key="1">
    <source>
        <dbReference type="ARBA" id="ARBA00012493"/>
    </source>
</evidence>
<dbReference type="CDD" id="cd09274">
    <property type="entry name" value="RNase_HI_RT_Ty3"/>
    <property type="match status" value="1"/>
</dbReference>
<keyword evidence="4" id="KW-0540">Nuclease</keyword>
<dbReference type="OrthoDB" id="7698426at2759"/>
<evidence type="ECO:0000313" key="10">
    <source>
        <dbReference type="Proteomes" id="UP000036403"/>
    </source>
</evidence>
<evidence type="ECO:0000259" key="8">
    <source>
        <dbReference type="Pfam" id="PF17919"/>
    </source>
</evidence>
<proteinExistence type="predicted"/>
<dbReference type="InterPro" id="IPR041577">
    <property type="entry name" value="RT_RNaseH_2"/>
</dbReference>
<dbReference type="Gene3D" id="3.10.10.10">
    <property type="entry name" value="HIV Type 1 Reverse Transcriptase, subunit A, domain 1"/>
    <property type="match status" value="1"/>
</dbReference>
<reference evidence="9 10" key="1">
    <citation type="submission" date="2015-04" db="EMBL/GenBank/DDBJ databases">
        <title>Lasius niger genome sequencing.</title>
        <authorList>
            <person name="Konorov E.A."/>
            <person name="Nikitin M.A."/>
            <person name="Kirill M.V."/>
            <person name="Chang P."/>
        </authorList>
    </citation>
    <scope>NUCLEOTIDE SEQUENCE [LARGE SCALE GENOMIC DNA]</scope>
    <source>
        <tissue evidence="9">Whole</tissue>
    </source>
</reference>
<dbReference type="PANTHER" id="PTHR37984:SF5">
    <property type="entry name" value="PROTEIN NYNRIN-LIKE"/>
    <property type="match status" value="1"/>
</dbReference>
<feature type="non-terminal residue" evidence="9">
    <location>
        <position position="1007"/>
    </location>
</feature>
<evidence type="ECO:0000256" key="6">
    <source>
        <dbReference type="ARBA" id="ARBA00023268"/>
    </source>
</evidence>
<keyword evidence="5" id="KW-0255">Endonuclease</keyword>
<evidence type="ECO:0000256" key="3">
    <source>
        <dbReference type="ARBA" id="ARBA00022695"/>
    </source>
</evidence>
<dbReference type="SUPFAM" id="SSF50630">
    <property type="entry name" value="Acid proteases"/>
    <property type="match status" value="1"/>
</dbReference>
<evidence type="ECO:0000256" key="2">
    <source>
        <dbReference type="ARBA" id="ARBA00022679"/>
    </source>
</evidence>
<dbReference type="InterPro" id="IPR021109">
    <property type="entry name" value="Peptidase_aspartic_dom_sf"/>
</dbReference>
<dbReference type="Gene3D" id="2.40.70.10">
    <property type="entry name" value="Acid Proteases"/>
    <property type="match status" value="1"/>
</dbReference>
<dbReference type="GO" id="GO:0003964">
    <property type="term" value="F:RNA-directed DNA polymerase activity"/>
    <property type="evidence" value="ECO:0007669"/>
    <property type="project" value="UniProtKB-EC"/>
</dbReference>
<evidence type="ECO:0000313" key="9">
    <source>
        <dbReference type="EMBL" id="KMQ88942.1"/>
    </source>
</evidence>
<name>A0A0J7KF98_LASNI</name>
<feature type="domain" description="Reverse transcriptase" evidence="7">
    <location>
        <begin position="529"/>
        <end position="671"/>
    </location>
</feature>
<keyword evidence="3" id="KW-0548">Nucleotidyltransferase</keyword>
<accession>A0A0J7KF98</accession>
<dbReference type="InterPro" id="IPR043502">
    <property type="entry name" value="DNA/RNA_pol_sf"/>
</dbReference>
<dbReference type="AlphaFoldDB" id="A0A0J7KF98"/>
<feature type="domain" description="Reverse transcriptase/retrotransposon-derived protein RNase H-like" evidence="8">
    <location>
        <begin position="733"/>
        <end position="831"/>
    </location>
</feature>
<evidence type="ECO:0000259" key="7">
    <source>
        <dbReference type="Pfam" id="PF00078"/>
    </source>
</evidence>
<dbReference type="InterPro" id="IPR043128">
    <property type="entry name" value="Rev_trsase/Diguanyl_cyclase"/>
</dbReference>
<dbReference type="PaxDb" id="67767-A0A0J7KF98"/>
<dbReference type="FunFam" id="3.30.70.270:FF:000020">
    <property type="entry name" value="Transposon Tf2-6 polyprotein-like Protein"/>
    <property type="match status" value="1"/>
</dbReference>
<keyword evidence="10" id="KW-1185">Reference proteome</keyword>
<dbReference type="Pfam" id="PF00078">
    <property type="entry name" value="RVT_1"/>
    <property type="match status" value="1"/>
</dbReference>
<dbReference type="InterPro" id="IPR050951">
    <property type="entry name" value="Retrovirus_Pol_polyprotein"/>
</dbReference>
<keyword evidence="5" id="KW-0378">Hydrolase</keyword>
<evidence type="ECO:0000256" key="5">
    <source>
        <dbReference type="ARBA" id="ARBA00022759"/>
    </source>
</evidence>
<dbReference type="PANTHER" id="PTHR37984">
    <property type="entry name" value="PROTEIN CBG26694"/>
    <property type="match status" value="1"/>
</dbReference>
<gene>
    <name evidence="9" type="ORF">RF55_11492</name>
</gene>
<protein>
    <recommendedName>
        <fullName evidence="1">RNA-directed DNA polymerase</fullName>
        <ecNumber evidence="1">2.7.7.49</ecNumber>
    </recommendedName>
</protein>
<dbReference type="EC" id="2.7.7.49" evidence="1"/>
<dbReference type="GO" id="GO:0004519">
    <property type="term" value="F:endonuclease activity"/>
    <property type="evidence" value="ECO:0007669"/>
    <property type="project" value="UniProtKB-KW"/>
</dbReference>
<dbReference type="Proteomes" id="UP000036403">
    <property type="component" value="Unassembled WGS sequence"/>
</dbReference>
<comment type="caution">
    <text evidence="9">The sequence shown here is derived from an EMBL/GenBank/DDBJ whole genome shotgun (WGS) entry which is preliminary data.</text>
</comment>
<organism evidence="9 10">
    <name type="scientific">Lasius niger</name>
    <name type="common">Black garden ant</name>
    <dbReference type="NCBI Taxonomy" id="67767"/>
    <lineage>
        <taxon>Eukaryota</taxon>
        <taxon>Metazoa</taxon>
        <taxon>Ecdysozoa</taxon>
        <taxon>Arthropoda</taxon>
        <taxon>Hexapoda</taxon>
        <taxon>Insecta</taxon>
        <taxon>Pterygota</taxon>
        <taxon>Neoptera</taxon>
        <taxon>Endopterygota</taxon>
        <taxon>Hymenoptera</taxon>
        <taxon>Apocrita</taxon>
        <taxon>Aculeata</taxon>
        <taxon>Formicoidea</taxon>
        <taxon>Formicidae</taxon>
        <taxon>Formicinae</taxon>
        <taxon>Lasius</taxon>
        <taxon>Lasius</taxon>
    </lineage>
</organism>
<sequence>MSDPEKVGWAYRLNKTDVIEELKEQGIVADESQKLDDLRKLLVKTIRKTGQKNKPISKTYQQLKTLITEQLSPKPSELMERCTFNQTKQEVNESIAKYAARLKKLALHCNYTNLKEALRDQFVVGIRDQETRVTLFKTANQDFDGALKEAIARESAVKNATGSIKTLEKKGTQQEVFALKHSTHRKKTSGEFKANKSIAERSKGNNQGIPNDNSTSGARYYCCGKPNHKANVCRHRFRSCNFCERKGHLEAACRAKASNTTKPAVKFLENTTKDEESEKAGNNLYGHDFFPLRIRNVHAQLNNMYADTNGKDSEPMMIELFINRKKLPMEVDTGTFVTVISEKEKNENFANLEIKETSVYLRGYDSKVLEPIGKLENLTVAFKNKQRKLDCFVLPGAGPPLIGRQWLSAFGCWPLSIVETNNTELSMNKLNIDDISETIFHRYKELFGPTPGLFNRGKAKIYLKDKVKPCALKARHVPHALKPLIEQEINRLVKCGHLVSIESSEWATPIEPVIKNDGSVRICGDFKLTLNPHIIVDKYPLHKIDDIFAVLQGGEKFSQLDLSHAYMQILVEKSCQEYLTIVTHTGPFRYTKVPEGISPGPGDFQKKMDDCLKGIPGVIAYLDNIMITGSTVKIQEAIEEVCTRLQNYGLRLNKNKCEFMKDSIKILGFIIDRRGLHKSKSKVKAMVEVPTPTNSKEVASFLGLVNFYARFLKNRADKLKSLYNCANNTKFTWDENREKAFGWVKKELISPRVLAHYDPNKKIVLACDASSYGLSAILSHISEDGTERPIAYASKRIPTKELNRAIIDKVASAIVFGFKRFYDFIFGKAIILRTDHKPLQYIFGPKTEIPITAASRLQRWAYYLSGFNYNIQHIKTEENGNCDALSRLPIDDDTDVFETDFTPVNYVELGVEGLNWKNVAVESKRDETLKNVISIEHCTTGRSPAWLLYKRELRTRFDLLKPSVEEIVNKNQRSQILAHKGPRKTNLVEGDDVLVDNFGVEGGKRVE</sequence>
<dbReference type="SUPFAM" id="SSF56672">
    <property type="entry name" value="DNA/RNA polymerases"/>
    <property type="match status" value="1"/>
</dbReference>
<dbReference type="Gene3D" id="3.30.70.270">
    <property type="match status" value="2"/>
</dbReference>